<dbReference type="InterPro" id="IPR020603">
    <property type="entry name" value="MraZ_dom"/>
</dbReference>
<feature type="domain" description="SpoVT-AbrB" evidence="8">
    <location>
        <begin position="77"/>
        <end position="120"/>
    </location>
</feature>
<dbReference type="InterPro" id="IPR003444">
    <property type="entry name" value="MraZ"/>
</dbReference>
<organism evidence="9 10">
    <name type="scientific">candidate division WWE3 bacterium RBG_16_37_10</name>
    <dbReference type="NCBI Taxonomy" id="1802610"/>
    <lineage>
        <taxon>Bacteria</taxon>
        <taxon>Katanobacteria</taxon>
    </lineage>
</organism>
<dbReference type="STRING" id="1802610.A2W32_01570"/>
<dbReference type="CDD" id="cd16321">
    <property type="entry name" value="MraZ_C"/>
    <property type="match status" value="1"/>
</dbReference>
<evidence type="ECO:0000256" key="7">
    <source>
        <dbReference type="HAMAP-Rule" id="MF_01008"/>
    </source>
</evidence>
<dbReference type="Gene3D" id="3.40.1550.20">
    <property type="entry name" value="Transcriptional regulator MraZ domain"/>
    <property type="match status" value="1"/>
</dbReference>
<evidence type="ECO:0000256" key="2">
    <source>
        <dbReference type="ARBA" id="ARBA00022490"/>
    </source>
</evidence>
<dbReference type="GO" id="GO:0009295">
    <property type="term" value="C:nucleoid"/>
    <property type="evidence" value="ECO:0007669"/>
    <property type="project" value="UniProtKB-SubCell"/>
</dbReference>
<keyword evidence="6 7" id="KW-0804">Transcription</keyword>
<dbReference type="GO" id="GO:0005737">
    <property type="term" value="C:cytoplasm"/>
    <property type="evidence" value="ECO:0007669"/>
    <property type="project" value="UniProtKB-UniRule"/>
</dbReference>
<keyword evidence="2 7" id="KW-0963">Cytoplasm</keyword>
<evidence type="ECO:0000256" key="5">
    <source>
        <dbReference type="ARBA" id="ARBA00023125"/>
    </source>
</evidence>
<dbReference type="EMBL" id="MEUT01000074">
    <property type="protein sequence ID" value="OGC48154.1"/>
    <property type="molecule type" value="Genomic_DNA"/>
</dbReference>
<sequence length="139" mass="15954">MFLGEYQPNITEGSRIALPKKLRDQIRGEEVILLRGFEQCIFLYDKEDWVNEANKQIENPITDPKSRNLKRYLYANAAEMSIDTQGRIVIPSSLKEYAGIVRKATVIGAGDHIEIWDSDLWNAHLEKISLDFAQESKTN</sequence>
<name>A0A1F4UT70_UNCKA</name>
<dbReference type="SUPFAM" id="SSF89447">
    <property type="entry name" value="AbrB/MazE/MraZ-like"/>
    <property type="match status" value="1"/>
</dbReference>
<evidence type="ECO:0000256" key="4">
    <source>
        <dbReference type="ARBA" id="ARBA00023015"/>
    </source>
</evidence>
<evidence type="ECO:0000259" key="8">
    <source>
        <dbReference type="PROSITE" id="PS51740"/>
    </source>
</evidence>
<dbReference type="PROSITE" id="PS51740">
    <property type="entry name" value="SPOVT_ABRB"/>
    <property type="match status" value="2"/>
</dbReference>
<evidence type="ECO:0000313" key="9">
    <source>
        <dbReference type="EMBL" id="OGC48154.1"/>
    </source>
</evidence>
<dbReference type="Proteomes" id="UP000177371">
    <property type="component" value="Unassembled WGS sequence"/>
</dbReference>
<evidence type="ECO:0000313" key="10">
    <source>
        <dbReference type="Proteomes" id="UP000177371"/>
    </source>
</evidence>
<proteinExistence type="inferred from homology"/>
<evidence type="ECO:0000256" key="6">
    <source>
        <dbReference type="ARBA" id="ARBA00023163"/>
    </source>
</evidence>
<comment type="subcellular location">
    <subcellularLocation>
        <location evidence="7">Cytoplasm</location>
        <location evidence="7">Nucleoid</location>
    </subcellularLocation>
</comment>
<gene>
    <name evidence="7" type="primary">mraZ</name>
    <name evidence="9" type="ORF">A2W32_01570</name>
</gene>
<keyword evidence="5 7" id="KW-0238">DNA-binding</keyword>
<comment type="caution">
    <text evidence="9">The sequence shown here is derived from an EMBL/GenBank/DDBJ whole genome shotgun (WGS) entry which is preliminary data.</text>
</comment>
<dbReference type="NCBIfam" id="TIGR00242">
    <property type="entry name" value="division/cell wall cluster transcriptional repressor MraZ"/>
    <property type="match status" value="1"/>
</dbReference>
<keyword evidence="4 7" id="KW-0805">Transcription regulation</keyword>
<comment type="subunit">
    <text evidence="7">Forms oligomers.</text>
</comment>
<dbReference type="GO" id="GO:0000976">
    <property type="term" value="F:transcription cis-regulatory region binding"/>
    <property type="evidence" value="ECO:0007669"/>
    <property type="project" value="TreeGrafter"/>
</dbReference>
<dbReference type="GO" id="GO:0003700">
    <property type="term" value="F:DNA-binding transcription factor activity"/>
    <property type="evidence" value="ECO:0007669"/>
    <property type="project" value="UniProtKB-UniRule"/>
</dbReference>
<dbReference type="InterPro" id="IPR035642">
    <property type="entry name" value="MraZ_N"/>
</dbReference>
<comment type="similarity">
    <text evidence="7">Belongs to the MraZ family.</text>
</comment>
<dbReference type="InterPro" id="IPR007159">
    <property type="entry name" value="SpoVT-AbrB_dom"/>
</dbReference>
<dbReference type="InterPro" id="IPR037914">
    <property type="entry name" value="SpoVT-AbrB_sf"/>
</dbReference>
<reference evidence="9 10" key="1">
    <citation type="journal article" date="2016" name="Nat. Commun.">
        <title>Thousands of microbial genomes shed light on interconnected biogeochemical processes in an aquifer system.</title>
        <authorList>
            <person name="Anantharaman K."/>
            <person name="Brown C.T."/>
            <person name="Hug L.A."/>
            <person name="Sharon I."/>
            <person name="Castelle C.J."/>
            <person name="Probst A.J."/>
            <person name="Thomas B.C."/>
            <person name="Singh A."/>
            <person name="Wilkins M.J."/>
            <person name="Karaoz U."/>
            <person name="Brodie E.L."/>
            <person name="Williams K.H."/>
            <person name="Hubbard S.S."/>
            <person name="Banfield J.F."/>
        </authorList>
    </citation>
    <scope>NUCLEOTIDE SEQUENCE [LARGE SCALE GENOMIC DNA]</scope>
</reference>
<keyword evidence="3" id="KW-0677">Repeat</keyword>
<protein>
    <recommendedName>
        <fullName evidence="1 7">Transcriptional regulator MraZ</fullName>
    </recommendedName>
</protein>
<dbReference type="HAMAP" id="MF_01008">
    <property type="entry name" value="MraZ"/>
    <property type="match status" value="1"/>
</dbReference>
<dbReference type="PANTHER" id="PTHR34701:SF1">
    <property type="entry name" value="TRANSCRIPTIONAL REGULATOR MRAZ"/>
    <property type="match status" value="1"/>
</dbReference>
<accession>A0A1F4UT70</accession>
<dbReference type="PANTHER" id="PTHR34701">
    <property type="entry name" value="TRANSCRIPTIONAL REGULATOR MRAZ"/>
    <property type="match status" value="1"/>
</dbReference>
<dbReference type="InterPro" id="IPR035644">
    <property type="entry name" value="MraZ_C"/>
</dbReference>
<feature type="domain" description="SpoVT-AbrB" evidence="8">
    <location>
        <begin position="5"/>
        <end position="48"/>
    </location>
</feature>
<dbReference type="CDD" id="cd16320">
    <property type="entry name" value="MraZ_N"/>
    <property type="match status" value="1"/>
</dbReference>
<evidence type="ECO:0000256" key="1">
    <source>
        <dbReference type="ARBA" id="ARBA00013860"/>
    </source>
</evidence>
<dbReference type="GO" id="GO:2000143">
    <property type="term" value="P:negative regulation of DNA-templated transcription initiation"/>
    <property type="evidence" value="ECO:0007669"/>
    <property type="project" value="TreeGrafter"/>
</dbReference>
<dbReference type="Pfam" id="PF02381">
    <property type="entry name" value="MraZ"/>
    <property type="match status" value="2"/>
</dbReference>
<dbReference type="AlphaFoldDB" id="A0A1F4UT70"/>
<evidence type="ECO:0000256" key="3">
    <source>
        <dbReference type="ARBA" id="ARBA00022737"/>
    </source>
</evidence>
<dbReference type="InterPro" id="IPR038619">
    <property type="entry name" value="MraZ_sf"/>
</dbReference>